<proteinExistence type="predicted"/>
<name>A0A0E9U7K2_ANGAN</name>
<protein>
    <submittedName>
        <fullName evidence="1">Uncharacterized protein</fullName>
    </submittedName>
</protein>
<organism evidence="1">
    <name type="scientific">Anguilla anguilla</name>
    <name type="common">European freshwater eel</name>
    <name type="synonym">Muraena anguilla</name>
    <dbReference type="NCBI Taxonomy" id="7936"/>
    <lineage>
        <taxon>Eukaryota</taxon>
        <taxon>Metazoa</taxon>
        <taxon>Chordata</taxon>
        <taxon>Craniata</taxon>
        <taxon>Vertebrata</taxon>
        <taxon>Euteleostomi</taxon>
        <taxon>Actinopterygii</taxon>
        <taxon>Neopterygii</taxon>
        <taxon>Teleostei</taxon>
        <taxon>Anguilliformes</taxon>
        <taxon>Anguillidae</taxon>
        <taxon>Anguilla</taxon>
    </lineage>
</organism>
<dbReference type="AlphaFoldDB" id="A0A0E9U7K2"/>
<sequence length="50" mass="5712">MFNDEIKSATLPKAEVKPWSSLKGSSVMLLNAEKFLNDTILWHYVMALRS</sequence>
<dbReference type="EMBL" id="GBXM01046703">
    <property type="protein sequence ID" value="JAH61874.1"/>
    <property type="molecule type" value="Transcribed_RNA"/>
</dbReference>
<reference evidence="1" key="2">
    <citation type="journal article" date="2015" name="Fish Shellfish Immunol.">
        <title>Early steps in the European eel (Anguilla anguilla)-Vibrio vulnificus interaction in the gills: Role of the RtxA13 toxin.</title>
        <authorList>
            <person name="Callol A."/>
            <person name="Pajuelo D."/>
            <person name="Ebbesson L."/>
            <person name="Teles M."/>
            <person name="MacKenzie S."/>
            <person name="Amaro C."/>
        </authorList>
    </citation>
    <scope>NUCLEOTIDE SEQUENCE</scope>
</reference>
<accession>A0A0E9U7K2</accession>
<reference evidence="1" key="1">
    <citation type="submission" date="2014-11" db="EMBL/GenBank/DDBJ databases">
        <authorList>
            <person name="Amaro Gonzalez C."/>
        </authorList>
    </citation>
    <scope>NUCLEOTIDE SEQUENCE</scope>
</reference>
<evidence type="ECO:0000313" key="1">
    <source>
        <dbReference type="EMBL" id="JAH61874.1"/>
    </source>
</evidence>